<dbReference type="STRING" id="568069.A0A1J1J626"/>
<accession>A0A1J1J626</accession>
<evidence type="ECO:0000313" key="3">
    <source>
        <dbReference type="Proteomes" id="UP000183832"/>
    </source>
</evidence>
<name>A0A1J1J626_9DIPT</name>
<protein>
    <submittedName>
        <fullName evidence="2">CLUMA_CG020801, isoform A</fullName>
    </submittedName>
</protein>
<sequence>MLQMSSSNDYDRQKNNNNNSGRSSRNKKKGAPFMFFSNILKKKKSLGFEEIREMNTRTRSEPSVVSYSCSLPVGQPSISTLSLTPGRILGREIDQDMQQLRLSRSDNPYLQKKLASRDEMNMIDMEENLVDDDAILIQDLNSQIDSTDTDPFLLPDVQEHMIRSPPPISWRPHGSVFNFSQDNNNTITSQSSEDSTHSAIFYSENFTKHHSHNSFDNYKLA</sequence>
<dbReference type="Proteomes" id="UP000183832">
    <property type="component" value="Unassembled WGS sequence"/>
</dbReference>
<feature type="region of interest" description="Disordered" evidence="1">
    <location>
        <begin position="1"/>
        <end position="29"/>
    </location>
</feature>
<gene>
    <name evidence="2" type="primary">putative AGAP000822-PA</name>
    <name evidence="2" type="ORF">CLUMA_CG020801</name>
</gene>
<dbReference type="AlphaFoldDB" id="A0A1J1J626"/>
<keyword evidence="3" id="KW-1185">Reference proteome</keyword>
<organism evidence="2 3">
    <name type="scientific">Clunio marinus</name>
    <dbReference type="NCBI Taxonomy" id="568069"/>
    <lineage>
        <taxon>Eukaryota</taxon>
        <taxon>Metazoa</taxon>
        <taxon>Ecdysozoa</taxon>
        <taxon>Arthropoda</taxon>
        <taxon>Hexapoda</taxon>
        <taxon>Insecta</taxon>
        <taxon>Pterygota</taxon>
        <taxon>Neoptera</taxon>
        <taxon>Endopterygota</taxon>
        <taxon>Diptera</taxon>
        <taxon>Nematocera</taxon>
        <taxon>Chironomoidea</taxon>
        <taxon>Chironomidae</taxon>
        <taxon>Clunio</taxon>
    </lineage>
</organism>
<evidence type="ECO:0000256" key="1">
    <source>
        <dbReference type="SAM" id="MobiDB-lite"/>
    </source>
</evidence>
<evidence type="ECO:0000313" key="2">
    <source>
        <dbReference type="EMBL" id="CRL07847.1"/>
    </source>
</evidence>
<proteinExistence type="predicted"/>
<reference evidence="2 3" key="1">
    <citation type="submission" date="2015-04" db="EMBL/GenBank/DDBJ databases">
        <authorList>
            <person name="Syromyatnikov M.Y."/>
            <person name="Popov V.N."/>
        </authorList>
    </citation>
    <scope>NUCLEOTIDE SEQUENCE [LARGE SCALE GENOMIC DNA]</scope>
</reference>
<dbReference type="OrthoDB" id="6620223at2759"/>
<dbReference type="EMBL" id="CVRI01000073">
    <property type="protein sequence ID" value="CRL07847.1"/>
    <property type="molecule type" value="Genomic_DNA"/>
</dbReference>